<dbReference type="InterPro" id="IPR000953">
    <property type="entry name" value="Chromo/chromo_shadow_dom"/>
</dbReference>
<evidence type="ECO:0000256" key="1">
    <source>
        <dbReference type="ARBA" id="ARBA00004123"/>
    </source>
</evidence>
<feature type="domain" description="Chromo" evidence="4">
    <location>
        <begin position="43"/>
        <end position="102"/>
    </location>
</feature>
<name>A0A812EFZ6_ACAPH</name>
<dbReference type="Pfam" id="PF00385">
    <property type="entry name" value="Chromo"/>
    <property type="match status" value="1"/>
</dbReference>
<evidence type="ECO:0000313" key="5">
    <source>
        <dbReference type="EMBL" id="CAE1319828.1"/>
    </source>
</evidence>
<reference evidence="5" key="1">
    <citation type="submission" date="2021-01" db="EMBL/GenBank/DDBJ databases">
        <authorList>
            <person name="Li R."/>
            <person name="Bekaert M."/>
        </authorList>
    </citation>
    <scope>NUCLEOTIDE SEQUENCE</scope>
    <source>
        <strain evidence="5">Farmed</strain>
    </source>
</reference>
<dbReference type="AlphaFoldDB" id="A0A812EFZ6"/>
<comment type="caution">
    <text evidence="5">The sequence shown here is derived from an EMBL/GenBank/DDBJ whole genome shotgun (WGS) entry which is preliminary data.</text>
</comment>
<accession>A0A812EFZ6</accession>
<sequence length="132" mass="15534">MAEEKEGVTTASSEQKTREMDGKKNYGRRKLPSDTIRESEEFFEVDKIVGMTKINGKERYKVRWVGYPASNDTWEPRENLLPCIEMVEDFERDRQRLKKRRAEERRIRKSQRHDPLVSALISVGMGECAIRL</sequence>
<gene>
    <name evidence="5" type="ORF">SPHA_70115</name>
</gene>
<keyword evidence="2" id="KW-0539">Nucleus</keyword>
<feature type="region of interest" description="Disordered" evidence="3">
    <location>
        <begin position="1"/>
        <end position="32"/>
    </location>
</feature>
<evidence type="ECO:0000313" key="6">
    <source>
        <dbReference type="Proteomes" id="UP000597762"/>
    </source>
</evidence>
<dbReference type="Gene3D" id="2.40.50.40">
    <property type="match status" value="1"/>
</dbReference>
<dbReference type="SUPFAM" id="SSF54160">
    <property type="entry name" value="Chromo domain-like"/>
    <property type="match status" value="1"/>
</dbReference>
<dbReference type="PROSITE" id="PS50013">
    <property type="entry name" value="CHROMO_2"/>
    <property type="match status" value="1"/>
</dbReference>
<dbReference type="InterPro" id="IPR023779">
    <property type="entry name" value="Chromodomain_CS"/>
</dbReference>
<comment type="subcellular location">
    <subcellularLocation>
        <location evidence="1">Nucleus</location>
    </subcellularLocation>
</comment>
<protein>
    <recommendedName>
        <fullName evidence="4">Chromo domain-containing protein</fullName>
    </recommendedName>
</protein>
<evidence type="ECO:0000256" key="3">
    <source>
        <dbReference type="SAM" id="MobiDB-lite"/>
    </source>
</evidence>
<dbReference type="CDD" id="cd00024">
    <property type="entry name" value="CD_CSD"/>
    <property type="match status" value="1"/>
</dbReference>
<dbReference type="SMART" id="SM00298">
    <property type="entry name" value="CHROMO"/>
    <property type="match status" value="1"/>
</dbReference>
<dbReference type="PANTHER" id="PTHR22812">
    <property type="entry name" value="CHROMOBOX PROTEIN"/>
    <property type="match status" value="1"/>
</dbReference>
<keyword evidence="6" id="KW-1185">Reference proteome</keyword>
<dbReference type="OrthoDB" id="10071877at2759"/>
<evidence type="ECO:0000259" key="4">
    <source>
        <dbReference type="PROSITE" id="PS50013"/>
    </source>
</evidence>
<feature type="compositionally biased region" description="Basic and acidic residues" evidence="3">
    <location>
        <begin position="15"/>
        <end position="24"/>
    </location>
</feature>
<dbReference type="PROSITE" id="PS00598">
    <property type="entry name" value="CHROMO_1"/>
    <property type="match status" value="1"/>
</dbReference>
<dbReference type="InterPro" id="IPR023780">
    <property type="entry name" value="Chromo_domain"/>
</dbReference>
<dbReference type="EMBL" id="CAHIKZ030005126">
    <property type="protein sequence ID" value="CAE1319828.1"/>
    <property type="molecule type" value="Genomic_DNA"/>
</dbReference>
<evidence type="ECO:0000256" key="2">
    <source>
        <dbReference type="ARBA" id="ARBA00023242"/>
    </source>
</evidence>
<proteinExistence type="predicted"/>
<dbReference type="Proteomes" id="UP000597762">
    <property type="component" value="Unassembled WGS sequence"/>
</dbReference>
<dbReference type="InterPro" id="IPR016197">
    <property type="entry name" value="Chromo-like_dom_sf"/>
</dbReference>
<dbReference type="InterPro" id="IPR051219">
    <property type="entry name" value="Heterochromatin_chromo-domain"/>
</dbReference>
<dbReference type="GO" id="GO:0005634">
    <property type="term" value="C:nucleus"/>
    <property type="evidence" value="ECO:0007669"/>
    <property type="project" value="UniProtKB-SubCell"/>
</dbReference>
<organism evidence="5 6">
    <name type="scientific">Acanthosepion pharaonis</name>
    <name type="common">Pharaoh cuttlefish</name>
    <name type="synonym">Sepia pharaonis</name>
    <dbReference type="NCBI Taxonomy" id="158019"/>
    <lineage>
        <taxon>Eukaryota</taxon>
        <taxon>Metazoa</taxon>
        <taxon>Spiralia</taxon>
        <taxon>Lophotrochozoa</taxon>
        <taxon>Mollusca</taxon>
        <taxon>Cephalopoda</taxon>
        <taxon>Coleoidea</taxon>
        <taxon>Decapodiformes</taxon>
        <taxon>Sepiida</taxon>
        <taxon>Sepiina</taxon>
        <taxon>Sepiidae</taxon>
        <taxon>Acanthosepion</taxon>
    </lineage>
</organism>